<dbReference type="AlphaFoldDB" id="H8Z4A0"/>
<evidence type="ECO:0000313" key="7">
    <source>
        <dbReference type="Proteomes" id="UP000002964"/>
    </source>
</evidence>
<dbReference type="Proteomes" id="UP000002964">
    <property type="component" value="Unassembled WGS sequence"/>
</dbReference>
<dbReference type="HAMAP" id="MF_01077">
    <property type="entry name" value="RimP"/>
    <property type="match status" value="1"/>
</dbReference>
<evidence type="ECO:0000259" key="5">
    <source>
        <dbReference type="Pfam" id="PF17384"/>
    </source>
</evidence>
<evidence type="ECO:0000256" key="2">
    <source>
        <dbReference type="ARBA" id="ARBA00022517"/>
    </source>
</evidence>
<dbReference type="InterPro" id="IPR036847">
    <property type="entry name" value="RimP_C_sf"/>
</dbReference>
<comment type="similarity">
    <text evidence="3">Belongs to the RimP family.</text>
</comment>
<dbReference type="RefSeq" id="WP_009150560.1">
    <property type="nucleotide sequence ID" value="NZ_CP121471.1"/>
</dbReference>
<dbReference type="OrthoDB" id="9805006at2"/>
<gene>
    <name evidence="3" type="primary">rimP</name>
    <name evidence="6" type="ORF">Thi970DRAFT_03779</name>
</gene>
<evidence type="ECO:0000313" key="6">
    <source>
        <dbReference type="EMBL" id="EIC20157.1"/>
    </source>
</evidence>
<feature type="domain" description="Ribosome maturation factor RimP N-terminal" evidence="4">
    <location>
        <begin position="12"/>
        <end position="83"/>
    </location>
</feature>
<dbReference type="SUPFAM" id="SSF74942">
    <property type="entry name" value="YhbC-like, C-terminal domain"/>
    <property type="match status" value="1"/>
</dbReference>
<dbReference type="Pfam" id="PF17384">
    <property type="entry name" value="DUF150_C"/>
    <property type="match status" value="1"/>
</dbReference>
<evidence type="ECO:0000256" key="1">
    <source>
        <dbReference type="ARBA" id="ARBA00022490"/>
    </source>
</evidence>
<evidence type="ECO:0000259" key="4">
    <source>
        <dbReference type="Pfam" id="PF02576"/>
    </source>
</evidence>
<protein>
    <recommendedName>
        <fullName evidence="3">Ribosome maturation factor RimP</fullName>
    </recommendedName>
</protein>
<dbReference type="InterPro" id="IPR035956">
    <property type="entry name" value="RimP_N_sf"/>
</dbReference>
<sequence length="153" mass="16953">MRQANPKLTALAGAVVEPLGYELVGVEHVAGGRHAVVRVYIDREDGITVEDCALVSHQLSGQFDLEDPIPGEYELEVSSPGLDRPLFTVEQMRRFAGHRARVQLAEKRNGRRNFEGALVAVVDDALQLQLDDDEVESLPLALIERARLVPQFE</sequence>
<dbReference type="GO" id="GO:0006412">
    <property type="term" value="P:translation"/>
    <property type="evidence" value="ECO:0007669"/>
    <property type="project" value="TreeGrafter"/>
</dbReference>
<keyword evidence="1 3" id="KW-0963">Cytoplasm</keyword>
<dbReference type="Gene3D" id="3.30.300.70">
    <property type="entry name" value="RimP-like superfamily, N-terminal"/>
    <property type="match status" value="1"/>
</dbReference>
<dbReference type="NCBIfam" id="NF000927">
    <property type="entry name" value="PRK00092.1-1"/>
    <property type="match status" value="1"/>
</dbReference>
<keyword evidence="2 3" id="KW-0690">Ribosome biogenesis</keyword>
<dbReference type="Pfam" id="PF02576">
    <property type="entry name" value="RimP_N"/>
    <property type="match status" value="1"/>
</dbReference>
<dbReference type="GO" id="GO:0000028">
    <property type="term" value="P:ribosomal small subunit assembly"/>
    <property type="evidence" value="ECO:0007669"/>
    <property type="project" value="TreeGrafter"/>
</dbReference>
<keyword evidence="7" id="KW-1185">Reference proteome</keyword>
<dbReference type="InterPro" id="IPR003728">
    <property type="entry name" value="Ribosome_maturation_RimP"/>
</dbReference>
<dbReference type="STRING" id="631362.Thi970DRAFT_03779"/>
<name>H8Z4A0_9GAMM</name>
<evidence type="ECO:0000256" key="3">
    <source>
        <dbReference type="HAMAP-Rule" id="MF_01077"/>
    </source>
</evidence>
<proteinExistence type="inferred from homology"/>
<dbReference type="FunFam" id="3.30.300.70:FF:000001">
    <property type="entry name" value="Ribosome maturation factor RimP"/>
    <property type="match status" value="1"/>
</dbReference>
<accession>H8Z4A0</accession>
<feature type="domain" description="Ribosome maturation factor RimP C-terminal" evidence="5">
    <location>
        <begin position="86"/>
        <end position="152"/>
    </location>
</feature>
<reference evidence="6 7" key="2">
    <citation type="submission" date="2011-11" db="EMBL/GenBank/DDBJ databases">
        <authorList>
            <consortium name="US DOE Joint Genome Institute"/>
            <person name="Lucas S."/>
            <person name="Han J."/>
            <person name="Lapidus A."/>
            <person name="Cheng J.-F."/>
            <person name="Goodwin L."/>
            <person name="Pitluck S."/>
            <person name="Peters L."/>
            <person name="Ovchinnikova G."/>
            <person name="Zhang X."/>
            <person name="Detter J.C."/>
            <person name="Han C."/>
            <person name="Tapia R."/>
            <person name="Land M."/>
            <person name="Hauser L."/>
            <person name="Kyrpides N."/>
            <person name="Ivanova N."/>
            <person name="Pagani I."/>
            <person name="Vogl K."/>
            <person name="Liu Z."/>
            <person name="Overmann J."/>
            <person name="Frigaard N.-U."/>
            <person name="Bryant D."/>
            <person name="Woyke T."/>
        </authorList>
    </citation>
    <scope>NUCLEOTIDE SEQUENCE [LARGE SCALE GENOMIC DNA]</scope>
    <source>
        <strain evidence="6 7">970</strain>
    </source>
</reference>
<organism evidence="6 7">
    <name type="scientific">Thiorhodovibrio frisius</name>
    <dbReference type="NCBI Taxonomy" id="631362"/>
    <lineage>
        <taxon>Bacteria</taxon>
        <taxon>Pseudomonadati</taxon>
        <taxon>Pseudomonadota</taxon>
        <taxon>Gammaproteobacteria</taxon>
        <taxon>Chromatiales</taxon>
        <taxon>Chromatiaceae</taxon>
        <taxon>Thiorhodovibrio</taxon>
    </lineage>
</organism>
<dbReference type="PANTHER" id="PTHR33867:SF1">
    <property type="entry name" value="RIBOSOME MATURATION FACTOR RIMP"/>
    <property type="match status" value="1"/>
</dbReference>
<comment type="function">
    <text evidence="3">Required for maturation of 30S ribosomal subunits.</text>
</comment>
<dbReference type="CDD" id="cd01734">
    <property type="entry name" value="YlxS_C"/>
    <property type="match status" value="1"/>
</dbReference>
<dbReference type="eggNOG" id="COG0779">
    <property type="taxonomic scope" value="Bacteria"/>
</dbReference>
<dbReference type="InterPro" id="IPR028989">
    <property type="entry name" value="RimP_N"/>
</dbReference>
<comment type="subcellular location">
    <subcellularLocation>
        <location evidence="3">Cytoplasm</location>
    </subcellularLocation>
</comment>
<reference evidence="7" key="1">
    <citation type="submission" date="2011-06" db="EMBL/GenBank/DDBJ databases">
        <authorList>
            <consortium name="US DOE Joint Genome Institute (JGI-PGF)"/>
            <person name="Lucas S."/>
            <person name="Han J."/>
            <person name="Lapidus A."/>
            <person name="Cheng J.-F."/>
            <person name="Goodwin L."/>
            <person name="Pitluck S."/>
            <person name="Peters L."/>
            <person name="Land M.L."/>
            <person name="Hauser L."/>
            <person name="Vogl K."/>
            <person name="Liu Z."/>
            <person name="Overmann J."/>
            <person name="Frigaard N.-U."/>
            <person name="Bryant D.A."/>
            <person name="Woyke T.J."/>
        </authorList>
    </citation>
    <scope>NUCLEOTIDE SEQUENCE [LARGE SCALE GENOMIC DNA]</scope>
    <source>
        <strain evidence="7">970</strain>
    </source>
</reference>
<dbReference type="PANTHER" id="PTHR33867">
    <property type="entry name" value="RIBOSOME MATURATION FACTOR RIMP"/>
    <property type="match status" value="1"/>
</dbReference>
<dbReference type="Gene3D" id="2.30.30.180">
    <property type="entry name" value="Ribosome maturation factor RimP, C-terminal domain"/>
    <property type="match status" value="1"/>
</dbReference>
<dbReference type="HOGENOM" id="CLU_070525_1_1_6"/>
<dbReference type="GO" id="GO:0005829">
    <property type="term" value="C:cytosol"/>
    <property type="evidence" value="ECO:0007669"/>
    <property type="project" value="TreeGrafter"/>
</dbReference>
<dbReference type="EMBL" id="JH603170">
    <property type="protein sequence ID" value="EIC20157.1"/>
    <property type="molecule type" value="Genomic_DNA"/>
</dbReference>
<dbReference type="SUPFAM" id="SSF75420">
    <property type="entry name" value="YhbC-like, N-terminal domain"/>
    <property type="match status" value="1"/>
</dbReference>
<dbReference type="InterPro" id="IPR028998">
    <property type="entry name" value="RimP_C"/>
</dbReference>